<evidence type="ECO:0000256" key="1">
    <source>
        <dbReference type="SAM" id="Phobius"/>
    </source>
</evidence>
<dbReference type="AlphaFoldDB" id="A0A3P7I735"/>
<protein>
    <submittedName>
        <fullName evidence="2">Uncharacterized protein</fullName>
    </submittedName>
</protein>
<evidence type="ECO:0000313" key="3">
    <source>
        <dbReference type="Proteomes" id="UP000270094"/>
    </source>
</evidence>
<accession>A0A3P7I735</accession>
<keyword evidence="1" id="KW-0812">Transmembrane</keyword>
<proteinExistence type="predicted"/>
<name>A0A3P7I735_STRVU</name>
<organism evidence="2 3">
    <name type="scientific">Strongylus vulgaris</name>
    <name type="common">Blood worm</name>
    <dbReference type="NCBI Taxonomy" id="40348"/>
    <lineage>
        <taxon>Eukaryota</taxon>
        <taxon>Metazoa</taxon>
        <taxon>Ecdysozoa</taxon>
        <taxon>Nematoda</taxon>
        <taxon>Chromadorea</taxon>
        <taxon>Rhabditida</taxon>
        <taxon>Rhabditina</taxon>
        <taxon>Rhabditomorpha</taxon>
        <taxon>Strongyloidea</taxon>
        <taxon>Strongylidae</taxon>
        <taxon>Strongylus</taxon>
    </lineage>
</organism>
<dbReference type="EMBL" id="UYYB01009596">
    <property type="protein sequence ID" value="VDM68660.1"/>
    <property type="molecule type" value="Genomic_DNA"/>
</dbReference>
<reference evidence="2 3" key="1">
    <citation type="submission" date="2018-11" db="EMBL/GenBank/DDBJ databases">
        <authorList>
            <consortium name="Pathogen Informatics"/>
        </authorList>
    </citation>
    <scope>NUCLEOTIDE SEQUENCE [LARGE SCALE GENOMIC DNA]</scope>
</reference>
<gene>
    <name evidence="2" type="ORF">SVUK_LOCUS3658</name>
</gene>
<keyword evidence="1" id="KW-1133">Transmembrane helix</keyword>
<sequence length="95" mass="10370">MVVVVVQAAIAAAPFSLGPLAVLNRSLDFWRRILWHAAANTSHVCVFVSASHSLTRYLSSVGPARMQVTRALRTNPLQLNVMSISLAHYTTRILG</sequence>
<dbReference type="Proteomes" id="UP000270094">
    <property type="component" value="Unassembled WGS sequence"/>
</dbReference>
<feature type="transmembrane region" description="Helical" evidence="1">
    <location>
        <begin position="6"/>
        <end position="23"/>
    </location>
</feature>
<keyword evidence="3" id="KW-1185">Reference proteome</keyword>
<keyword evidence="1" id="KW-0472">Membrane</keyword>
<evidence type="ECO:0000313" key="2">
    <source>
        <dbReference type="EMBL" id="VDM68660.1"/>
    </source>
</evidence>